<keyword evidence="3 5" id="KW-1133">Transmembrane helix</keyword>
<feature type="transmembrane region" description="Helical" evidence="5">
    <location>
        <begin position="12"/>
        <end position="29"/>
    </location>
</feature>
<evidence type="ECO:0000256" key="5">
    <source>
        <dbReference type="SAM" id="Phobius"/>
    </source>
</evidence>
<dbReference type="SUPFAM" id="SSF49562">
    <property type="entry name" value="C2 domain (Calcium/lipid-binding domain, CaLB)"/>
    <property type="match status" value="1"/>
</dbReference>
<evidence type="ECO:0000256" key="2">
    <source>
        <dbReference type="ARBA" id="ARBA00022692"/>
    </source>
</evidence>
<dbReference type="Pfam" id="PF01590">
    <property type="entry name" value="GAF"/>
    <property type="match status" value="2"/>
</dbReference>
<dbReference type="SMART" id="SM00239">
    <property type="entry name" value="C2"/>
    <property type="match status" value="1"/>
</dbReference>
<evidence type="ECO:0000313" key="8">
    <source>
        <dbReference type="Proteomes" id="UP001189429"/>
    </source>
</evidence>
<organism evidence="7 8">
    <name type="scientific">Prorocentrum cordatum</name>
    <dbReference type="NCBI Taxonomy" id="2364126"/>
    <lineage>
        <taxon>Eukaryota</taxon>
        <taxon>Sar</taxon>
        <taxon>Alveolata</taxon>
        <taxon>Dinophyceae</taxon>
        <taxon>Prorocentrales</taxon>
        <taxon>Prorocentraceae</taxon>
        <taxon>Prorocentrum</taxon>
    </lineage>
</organism>
<accession>A0ABN9WWZ1</accession>
<dbReference type="PROSITE" id="PS50004">
    <property type="entry name" value="C2"/>
    <property type="match status" value="1"/>
</dbReference>
<name>A0ABN9WWZ1_9DINO</name>
<reference evidence="7" key="1">
    <citation type="submission" date="2023-10" db="EMBL/GenBank/DDBJ databases">
        <authorList>
            <person name="Chen Y."/>
            <person name="Shah S."/>
            <person name="Dougan E. K."/>
            <person name="Thang M."/>
            <person name="Chan C."/>
        </authorList>
    </citation>
    <scope>NUCLEOTIDE SEQUENCE [LARGE SCALE GENOMIC DNA]</scope>
</reference>
<dbReference type="Proteomes" id="UP001189429">
    <property type="component" value="Unassembled WGS sequence"/>
</dbReference>
<sequence length="655" mass="72266">MSAAEAPNGAQLRMLFLASALPFVGFGFLDNFLMILCGEAIDVNLCVIFNFSTMAAAAIGNTISDVAGIFSGGAVENLARHFGVEEPPMSSEQRLMRVTKVWQYTGQVLGIVTGCILGCCPLLWLDPHEAERLRKEKEKSEILQAVINKVLDIAQAEVVGMMFLDKEQGDLKVTHGSANMPKNRRWKLDAGFIGHVATTGQFVNIADLQEELLYDPEEHEDFLGTGVKVQSVLCMPIFQEGKVHGVLVAINKLGAAAFSTKDEDFLSAICSHVSVAVGDTRLEFETVIENCERAMNTSGAPEWSTSGSTQRMAKLYLPAMEGIRNVLNAEATALMLLNAREELLYTEVIDGPLPSHTTRVGEGIAGKAVELGKTLNVDARDMQSWFDEGRHTHYQGTDLQVRSELVVPLMDTSRKCLGAIKCINKEGSSYFSKKDVEFVTMAAEHIGMMLEGPDAGLRRVLALSRMRMQQHDVFIDGSENRCGVICTIERAHGLPVRAAGPKSKSKGIDPYVTLTLRRGNPLEGQKEGLHKRLWRARNSDRKARIRKFAKSNTILQDTSPQWNQTIAVAMPPKLDNVPVEELYLHVLLWDYDTLKEDELVAQAIFRLQDVQQGQVQPYPLLPIPGQEDDYDLENARIWVGFNLGDAVTKSPDAGP</sequence>
<dbReference type="SUPFAM" id="SSF55781">
    <property type="entry name" value="GAF domain-like"/>
    <property type="match status" value="2"/>
</dbReference>
<dbReference type="InterPro" id="IPR035892">
    <property type="entry name" value="C2_domain_sf"/>
</dbReference>
<comment type="subcellular location">
    <subcellularLocation>
        <location evidence="1">Membrane</location>
        <topology evidence="1">Multi-pass membrane protein</topology>
    </subcellularLocation>
</comment>
<keyword evidence="2 5" id="KW-0812">Transmembrane</keyword>
<evidence type="ECO:0000259" key="6">
    <source>
        <dbReference type="PROSITE" id="PS50004"/>
    </source>
</evidence>
<evidence type="ECO:0000256" key="4">
    <source>
        <dbReference type="ARBA" id="ARBA00023136"/>
    </source>
</evidence>
<dbReference type="EMBL" id="CAUYUJ010019390">
    <property type="protein sequence ID" value="CAK0890766.1"/>
    <property type="molecule type" value="Genomic_DNA"/>
</dbReference>
<protein>
    <recommendedName>
        <fullName evidence="6">C2 domain-containing protein</fullName>
    </recommendedName>
</protein>
<gene>
    <name evidence="7" type="ORF">PCOR1329_LOCUS70871</name>
</gene>
<dbReference type="InterPro" id="IPR029016">
    <property type="entry name" value="GAF-like_dom_sf"/>
</dbReference>
<keyword evidence="8" id="KW-1185">Reference proteome</keyword>
<dbReference type="Gene3D" id="3.30.450.40">
    <property type="match status" value="2"/>
</dbReference>
<evidence type="ECO:0000256" key="3">
    <source>
        <dbReference type="ARBA" id="ARBA00022989"/>
    </source>
</evidence>
<feature type="transmembrane region" description="Helical" evidence="5">
    <location>
        <begin position="104"/>
        <end position="125"/>
    </location>
</feature>
<comment type="caution">
    <text evidence="7">The sequence shown here is derived from an EMBL/GenBank/DDBJ whole genome shotgun (WGS) entry which is preliminary data.</text>
</comment>
<dbReference type="Pfam" id="PF10507">
    <property type="entry name" value="TMEM65"/>
    <property type="match status" value="1"/>
</dbReference>
<dbReference type="PANTHER" id="PTHR21706">
    <property type="entry name" value="TRANSMEMBRANE PROTEIN 65"/>
    <property type="match status" value="1"/>
</dbReference>
<evidence type="ECO:0000313" key="7">
    <source>
        <dbReference type="EMBL" id="CAK0890766.1"/>
    </source>
</evidence>
<dbReference type="InterPro" id="IPR019537">
    <property type="entry name" value="TMEM65"/>
</dbReference>
<dbReference type="SMART" id="SM00065">
    <property type="entry name" value="GAF"/>
    <property type="match status" value="2"/>
</dbReference>
<dbReference type="InterPro" id="IPR003018">
    <property type="entry name" value="GAF"/>
</dbReference>
<dbReference type="Pfam" id="PF00168">
    <property type="entry name" value="C2"/>
    <property type="match status" value="1"/>
</dbReference>
<dbReference type="InterPro" id="IPR000008">
    <property type="entry name" value="C2_dom"/>
</dbReference>
<dbReference type="CDD" id="cd00030">
    <property type="entry name" value="C2"/>
    <property type="match status" value="1"/>
</dbReference>
<dbReference type="Gene3D" id="2.60.40.150">
    <property type="entry name" value="C2 domain"/>
    <property type="match status" value="1"/>
</dbReference>
<keyword evidence="4 5" id="KW-0472">Membrane</keyword>
<proteinExistence type="predicted"/>
<feature type="domain" description="C2" evidence="6">
    <location>
        <begin position="465"/>
        <end position="620"/>
    </location>
</feature>
<dbReference type="PANTHER" id="PTHR21706:SF15">
    <property type="entry name" value="TRANSMEMBRANE PROTEIN 65"/>
    <property type="match status" value="1"/>
</dbReference>
<evidence type="ECO:0000256" key="1">
    <source>
        <dbReference type="ARBA" id="ARBA00004141"/>
    </source>
</evidence>